<keyword evidence="3" id="KW-1185">Reference proteome</keyword>
<evidence type="ECO:0000313" key="2">
    <source>
        <dbReference type="EMBL" id="GFR61007.1"/>
    </source>
</evidence>
<name>A0AAV4EK08_9GAST</name>
<accession>A0AAV4EK08</accession>
<protein>
    <submittedName>
        <fullName evidence="2">Transposon TX1 uncharacterized 149 kDa protein</fullName>
    </submittedName>
</protein>
<dbReference type="PANTHER" id="PTHR19446">
    <property type="entry name" value="REVERSE TRANSCRIPTASES"/>
    <property type="match status" value="1"/>
</dbReference>
<dbReference type="Proteomes" id="UP000762676">
    <property type="component" value="Unassembled WGS sequence"/>
</dbReference>
<evidence type="ECO:0000256" key="1">
    <source>
        <dbReference type="SAM" id="MobiDB-lite"/>
    </source>
</evidence>
<gene>
    <name evidence="2" type="ORF">ElyMa_003546700</name>
</gene>
<dbReference type="EMBL" id="BMAT01007256">
    <property type="protein sequence ID" value="GFR61007.1"/>
    <property type="molecule type" value="Genomic_DNA"/>
</dbReference>
<dbReference type="AlphaFoldDB" id="A0AAV4EK08"/>
<evidence type="ECO:0000313" key="3">
    <source>
        <dbReference type="Proteomes" id="UP000762676"/>
    </source>
</evidence>
<feature type="region of interest" description="Disordered" evidence="1">
    <location>
        <begin position="1"/>
        <end position="66"/>
    </location>
</feature>
<organism evidence="2 3">
    <name type="scientific">Elysia marginata</name>
    <dbReference type="NCBI Taxonomy" id="1093978"/>
    <lineage>
        <taxon>Eukaryota</taxon>
        <taxon>Metazoa</taxon>
        <taxon>Spiralia</taxon>
        <taxon>Lophotrochozoa</taxon>
        <taxon>Mollusca</taxon>
        <taxon>Gastropoda</taxon>
        <taxon>Heterobranchia</taxon>
        <taxon>Euthyneura</taxon>
        <taxon>Panpulmonata</taxon>
        <taxon>Sacoglossa</taxon>
        <taxon>Placobranchoidea</taxon>
        <taxon>Plakobranchidae</taxon>
        <taxon>Elysia</taxon>
    </lineage>
</organism>
<proteinExistence type="predicted"/>
<comment type="caution">
    <text evidence="2">The sequence shown here is derived from an EMBL/GenBank/DDBJ whole genome shotgun (WGS) entry which is preliminary data.</text>
</comment>
<sequence>MRWASKPPCKNKSATETLKRRTLSQQALDGTPATRADMPSMKVKGQTRKEAFDPTPSMISQRHQMKKGPITCLETEEVIAKSKSNRARGGDRITTDMLKADPSMGAKCLIGLFNRVWTEKKVPDAWRKGILFKLPEKGDLSQCDNWQRINLLSVPGKILCQVILSSILKRLLTACIIKLYGKYSKNMEFRRKLSTSCLTCMPTASAA</sequence>
<reference evidence="2 3" key="1">
    <citation type="journal article" date="2021" name="Elife">
        <title>Chloroplast acquisition without the gene transfer in kleptoplastic sea slugs, Plakobranchus ocellatus.</title>
        <authorList>
            <person name="Maeda T."/>
            <person name="Takahashi S."/>
            <person name="Yoshida T."/>
            <person name="Shimamura S."/>
            <person name="Takaki Y."/>
            <person name="Nagai Y."/>
            <person name="Toyoda A."/>
            <person name="Suzuki Y."/>
            <person name="Arimoto A."/>
            <person name="Ishii H."/>
            <person name="Satoh N."/>
            <person name="Nishiyama T."/>
            <person name="Hasebe M."/>
            <person name="Maruyama T."/>
            <person name="Minagawa J."/>
            <person name="Obokata J."/>
            <person name="Shigenobu S."/>
        </authorList>
    </citation>
    <scope>NUCLEOTIDE SEQUENCE [LARGE SCALE GENOMIC DNA]</scope>
</reference>